<organism evidence="3 14">
    <name type="scientific">Saccharolobus solfataricus</name>
    <name type="common">Sulfolobus solfataricus</name>
    <dbReference type="NCBI Taxonomy" id="2287"/>
    <lineage>
        <taxon>Archaea</taxon>
        <taxon>Thermoproteota</taxon>
        <taxon>Thermoprotei</taxon>
        <taxon>Sulfolobales</taxon>
        <taxon>Sulfolobaceae</taxon>
        <taxon>Saccharolobus</taxon>
    </lineage>
</organism>
<dbReference type="CDD" id="cd07726">
    <property type="entry name" value="ST1585-like_MBL-fold"/>
    <property type="match status" value="1"/>
</dbReference>
<dbReference type="Pfam" id="PF00753">
    <property type="entry name" value="Lactamase_B"/>
    <property type="match status" value="1"/>
</dbReference>
<dbReference type="EMBL" id="CP050869">
    <property type="protein sequence ID" value="QPG50068.1"/>
    <property type="molecule type" value="Genomic_DNA"/>
</dbReference>
<accession>A0A0E3MF64</accession>
<evidence type="ECO:0000313" key="4">
    <source>
        <dbReference type="EMBL" id="AKA78455.1"/>
    </source>
</evidence>
<dbReference type="KEGG" id="ssoa:SULA_0679"/>
<dbReference type="EMBL" id="LT549890">
    <property type="protein sequence ID" value="SAI86541.1"/>
    <property type="molecule type" value="Genomic_DNA"/>
</dbReference>
<dbReference type="OrthoDB" id="197151at2157"/>
<dbReference type="Proteomes" id="UP000267993">
    <property type="component" value="Chromosome"/>
</dbReference>
<dbReference type="Proteomes" id="UP000273443">
    <property type="component" value="Chromosome"/>
</dbReference>
<evidence type="ECO:0000313" key="13">
    <source>
        <dbReference type="EMBL" id="SAI86541.1"/>
    </source>
</evidence>
<dbReference type="InterPro" id="IPR036866">
    <property type="entry name" value="RibonucZ/Hydroxyglut_hydro"/>
</dbReference>
<evidence type="ECO:0000313" key="8">
    <source>
        <dbReference type="EMBL" id="AZF75437.1"/>
    </source>
</evidence>
<evidence type="ECO:0000313" key="19">
    <source>
        <dbReference type="Proteomes" id="UP000269431"/>
    </source>
</evidence>
<dbReference type="EMBL" id="CP033237">
    <property type="protein sequence ID" value="AZF72813.1"/>
    <property type="molecule type" value="Genomic_DNA"/>
</dbReference>
<dbReference type="EMBL" id="CP033241">
    <property type="protein sequence ID" value="AZF83257.1"/>
    <property type="molecule type" value="Genomic_DNA"/>
</dbReference>
<dbReference type="Gene3D" id="3.60.15.10">
    <property type="entry name" value="Ribonuclease Z/Hydroxyacylglutathione hydrolase-like"/>
    <property type="match status" value="1"/>
</dbReference>
<evidence type="ECO:0000313" key="25">
    <source>
        <dbReference type="Proteomes" id="UP000594632"/>
    </source>
</evidence>
<evidence type="ECO:0000313" key="14">
    <source>
        <dbReference type="Proteomes" id="UP000033057"/>
    </source>
</evidence>
<evidence type="ECO:0000313" key="16">
    <source>
        <dbReference type="Proteomes" id="UP000033106"/>
    </source>
</evidence>
<dbReference type="PANTHER" id="PTHR42951">
    <property type="entry name" value="METALLO-BETA-LACTAMASE DOMAIN-CONTAINING"/>
    <property type="match status" value="1"/>
</dbReference>
<dbReference type="EMBL" id="CP033238">
    <property type="protein sequence ID" value="AZF75437.1"/>
    <property type="molecule type" value="Genomic_DNA"/>
</dbReference>
<dbReference type="GO" id="GO:0016787">
    <property type="term" value="F:hydrolase activity"/>
    <property type="evidence" value="ECO:0007669"/>
    <property type="project" value="UniProtKB-KW"/>
</dbReference>
<evidence type="ECO:0000313" key="22">
    <source>
        <dbReference type="Proteomes" id="UP000275843"/>
    </source>
</evidence>
<keyword evidence="3" id="KW-0378">Hydrolase</keyword>
<evidence type="ECO:0000313" key="9">
    <source>
        <dbReference type="EMBL" id="AZF78046.1"/>
    </source>
</evidence>
<dbReference type="EMBL" id="CP033235">
    <property type="protein sequence ID" value="AZF67573.1"/>
    <property type="molecule type" value="Genomic_DNA"/>
</dbReference>
<dbReference type="Proteomes" id="UP000282269">
    <property type="component" value="Chromosome"/>
</dbReference>
<gene>
    <name evidence="12" type="ORF">HFC64_09760</name>
    <name evidence="13" type="ORF">SSOP1_2987</name>
    <name evidence="4" type="ORF">SULA_0679</name>
    <name evidence="2" type="ORF">SULB_0681</name>
    <name evidence="3" type="ORF">SULC_0679</name>
    <name evidence="5" type="ORF">SULG_03465</name>
    <name evidence="6" type="ORF">SULH_03465</name>
    <name evidence="7" type="ORF">SULI_03465</name>
    <name evidence="8" type="ORF">SULM_03465</name>
    <name evidence="9" type="ORF">SULN_03465</name>
    <name evidence="10" type="ORF">SULO_03475</name>
    <name evidence="11" type="ORF">SULZ_03510</name>
</gene>
<dbReference type="Proteomes" id="UP000033085">
    <property type="component" value="Chromosome"/>
</dbReference>
<evidence type="ECO:0000313" key="23">
    <source>
        <dbReference type="Proteomes" id="UP000278715"/>
    </source>
</evidence>
<feature type="domain" description="Metallo-beta-lactamase" evidence="1">
    <location>
        <begin position="19"/>
        <end position="208"/>
    </location>
</feature>
<dbReference type="GeneID" id="1452917"/>
<evidence type="ECO:0000313" key="5">
    <source>
        <dbReference type="EMBL" id="AZF67573.1"/>
    </source>
</evidence>
<dbReference type="Proteomes" id="UP000076770">
    <property type="component" value="Chromosome i"/>
</dbReference>
<dbReference type="Proteomes" id="UP000278715">
    <property type="component" value="Chromosome"/>
</dbReference>
<dbReference type="InterPro" id="IPR050855">
    <property type="entry name" value="NDM-1-like"/>
</dbReference>
<name>A0A0E3MF64_SACSO</name>
<evidence type="ECO:0000313" key="15">
    <source>
        <dbReference type="Proteomes" id="UP000033085"/>
    </source>
</evidence>
<dbReference type="EMBL" id="CP011055">
    <property type="protein sequence ID" value="AKA73065.1"/>
    <property type="molecule type" value="Genomic_DNA"/>
</dbReference>
<dbReference type="InterPro" id="IPR001279">
    <property type="entry name" value="Metallo-B-lactamas"/>
</dbReference>
<dbReference type="Proteomes" id="UP000033057">
    <property type="component" value="Chromosome"/>
</dbReference>
<dbReference type="InterPro" id="IPR037482">
    <property type="entry name" value="ST1585_MBL-fold"/>
</dbReference>
<reference evidence="17" key="2">
    <citation type="submission" date="2016-04" db="EMBL/GenBank/DDBJ databases">
        <authorList>
            <person name="Shah S.A."/>
            <person name="Garrett R.A."/>
        </authorList>
    </citation>
    <scope>NUCLEOTIDE SEQUENCE [LARGE SCALE GENOMIC DNA]</scope>
    <source>
        <strain evidence="17">ATCC 35091 / DSM 1616 / JCM 8930 / NBRC 15331 / P1</strain>
    </source>
</reference>
<dbReference type="KEGG" id="ssol:SULB_0681"/>
<dbReference type="EMBL" id="CP033236">
    <property type="protein sequence ID" value="AZF70193.1"/>
    <property type="molecule type" value="Genomic_DNA"/>
</dbReference>
<reference evidence="14 15" key="1">
    <citation type="journal article" date="2015" name="Genome Announc.">
        <title>Complete Genome Sequence of Sulfolobus solfataricus Strain 98/2 and Evolved Derivatives.</title>
        <authorList>
            <person name="McCarthy S."/>
            <person name="Gradnigo J."/>
            <person name="Johnson T."/>
            <person name="Payne S."/>
            <person name="Lipzen A."/>
            <person name="Martin J."/>
            <person name="Schackwitz W."/>
            <person name="Moriyama E."/>
            <person name="Blum P."/>
        </authorList>
    </citation>
    <scope>NUCLEOTIDE SEQUENCE [LARGE SCALE GENOMIC DNA]</scope>
    <source>
        <strain evidence="14">98/2 SULC</strain>
        <strain evidence="2">SARC-B</strain>
        <strain evidence="3">SARC-C</strain>
        <strain evidence="4 16">SULA</strain>
        <strain evidence="15">SULB</strain>
    </source>
</reference>
<dbReference type="Proteomes" id="UP000275843">
    <property type="component" value="Chromosome"/>
</dbReference>
<evidence type="ECO:0000313" key="6">
    <source>
        <dbReference type="EMBL" id="AZF70193.1"/>
    </source>
</evidence>
<protein>
    <submittedName>
        <fullName evidence="3">MBL fold metallo-hydrolase</fullName>
    </submittedName>
</protein>
<dbReference type="AlphaFoldDB" id="A0A0E3MF64"/>
<evidence type="ECO:0000313" key="12">
    <source>
        <dbReference type="EMBL" id="QPG50068.1"/>
    </source>
</evidence>
<reference evidence="12 25" key="6">
    <citation type="journal article" date="2020" name="Nat. Commun.">
        <title>The structures of two archaeal type IV pili illuminate evolutionary relationships.</title>
        <authorList>
            <person name="Wang F."/>
            <person name="Baquero D.P."/>
            <person name="Su Z."/>
            <person name="Beltran L.C."/>
            <person name="Prangishvili D."/>
            <person name="Krupovic M."/>
            <person name="Egelman E.H."/>
        </authorList>
    </citation>
    <scope>NUCLEOTIDE SEQUENCE [LARGE SCALE GENOMIC DNA]</scope>
    <source>
        <strain evidence="12 25">POZ149</strain>
    </source>
</reference>
<evidence type="ECO:0000313" key="21">
    <source>
        <dbReference type="Proteomes" id="UP000273443"/>
    </source>
</evidence>
<evidence type="ECO:0000313" key="20">
    <source>
        <dbReference type="Proteomes" id="UP000273194"/>
    </source>
</evidence>
<evidence type="ECO:0000313" key="10">
    <source>
        <dbReference type="EMBL" id="AZF80650.1"/>
    </source>
</evidence>
<reference evidence="3" key="5">
    <citation type="submission" date="2018-10" db="EMBL/GenBank/DDBJ databases">
        <authorList>
            <person name="McCarthy S."/>
            <person name="Gradnigo J."/>
            <person name="Johnson T."/>
            <person name="Payne S."/>
            <person name="Lipzen A."/>
            <person name="Schackwitz W."/>
            <person name="Martin J."/>
            <person name="Moriyama E."/>
            <person name="Blum P."/>
        </authorList>
    </citation>
    <scope>NUCLEOTIDE SEQUENCE</scope>
    <source>
        <strain evidence="2">SARC-B</strain>
        <strain evidence="3">SARC-C</strain>
        <strain evidence="4">SULA</strain>
    </source>
</reference>
<evidence type="ECO:0000313" key="3">
    <source>
        <dbReference type="EMBL" id="AKA75763.1"/>
    </source>
</evidence>
<dbReference type="Proteomes" id="UP000273194">
    <property type="component" value="Chromosome"/>
</dbReference>
<evidence type="ECO:0000313" key="7">
    <source>
        <dbReference type="EMBL" id="AZF72813.1"/>
    </source>
</evidence>
<sequence>MPCRGLHAIPAGPPEFPELATIYVVCGDKLNVMIDAGVTNSIMDSSFLEKLDLVILTHIHIDHIGLLPEILDRYKNAKVMIKNGFKKFLTTEDGVRRLNESSEKVLGDLYYIYGEFTKIDPDKVVEVEGGEMIDIGDGKTLKIIYTPGHAKHHISVVSDDILFTGDSGGAYFNGAVIPTTPPPLDYDNYVNSLRLQISLKPKVVGLAHGGLVSPNILEQHLDQMLGKESFDIGEIDIGGIGGEILRKQVEVNLRGLNEALGRNKKTL</sequence>
<dbReference type="KEGG" id="ssof:SULC_0679"/>
<reference evidence="13" key="3">
    <citation type="submission" date="2016-04" db="EMBL/GenBank/DDBJ databases">
        <authorList>
            <person name="Evans L.H."/>
            <person name="Alamgir A."/>
            <person name="Owens N."/>
            <person name="Weber N.D."/>
            <person name="Virtaneva K."/>
            <person name="Barbian K."/>
            <person name="Babar A."/>
            <person name="Rosenke K."/>
        </authorList>
    </citation>
    <scope>NUCLEOTIDE SEQUENCE</scope>
    <source>
        <strain evidence="13">P1</strain>
    </source>
</reference>
<dbReference type="PATRIC" id="fig|2287.6.peg.706"/>
<reference evidence="18 19" key="4">
    <citation type="journal article" date="2018" name="Proc. Natl. Acad. Sci. U.S.A.">
        <title>Nonmutational mechanism of inheritance in the Archaeon Sulfolobus solfataricus.</title>
        <authorList>
            <person name="Payne S."/>
            <person name="McCarthy S."/>
            <person name="Johnson T."/>
            <person name="North E."/>
            <person name="Blum P."/>
        </authorList>
    </citation>
    <scope>NUCLEOTIDE SEQUENCE [LARGE SCALE GENOMIC DNA]</scope>
    <source>
        <strain evidence="6 18">SARC-H</strain>
        <strain evidence="7 22">SARC-I</strain>
        <strain evidence="9 23">SARC-N</strain>
        <strain evidence="10 24">SARC-O</strain>
        <strain evidence="11 19">SUL120</strain>
        <strain evidence="5 20">SULG</strain>
        <strain evidence="8 21">SULM</strain>
    </source>
</reference>
<dbReference type="EMBL" id="CP011056">
    <property type="protein sequence ID" value="AKA75763.1"/>
    <property type="molecule type" value="Genomic_DNA"/>
</dbReference>
<dbReference type="SMART" id="SM00849">
    <property type="entry name" value="Lactamase_B"/>
    <property type="match status" value="1"/>
</dbReference>
<dbReference type="EMBL" id="CP033239">
    <property type="protein sequence ID" value="AZF78046.1"/>
    <property type="molecule type" value="Genomic_DNA"/>
</dbReference>
<dbReference type="GeneID" id="44128618"/>
<evidence type="ECO:0000313" key="2">
    <source>
        <dbReference type="EMBL" id="AKA73065.1"/>
    </source>
</evidence>
<dbReference type="Proteomes" id="UP000269431">
    <property type="component" value="Chromosome"/>
</dbReference>
<dbReference type="OMA" id="HVHIDHY"/>
<evidence type="ECO:0000259" key="1">
    <source>
        <dbReference type="SMART" id="SM00849"/>
    </source>
</evidence>
<proteinExistence type="predicted"/>
<dbReference type="RefSeq" id="WP_009990806.1">
    <property type="nucleotide sequence ID" value="NZ_CP011055.2"/>
</dbReference>
<dbReference type="Proteomes" id="UP000594632">
    <property type="component" value="Chromosome"/>
</dbReference>
<evidence type="ECO:0000313" key="18">
    <source>
        <dbReference type="Proteomes" id="UP000267993"/>
    </source>
</evidence>
<dbReference type="EMBL" id="CP011057">
    <property type="protein sequence ID" value="AKA78455.1"/>
    <property type="molecule type" value="Genomic_DNA"/>
</dbReference>
<evidence type="ECO:0000313" key="24">
    <source>
        <dbReference type="Proteomes" id="UP000282269"/>
    </source>
</evidence>
<dbReference type="SUPFAM" id="SSF56281">
    <property type="entry name" value="Metallo-hydrolase/oxidoreductase"/>
    <property type="match status" value="1"/>
</dbReference>
<evidence type="ECO:0000313" key="11">
    <source>
        <dbReference type="EMBL" id="AZF83257.1"/>
    </source>
</evidence>
<dbReference type="PANTHER" id="PTHR42951:SF4">
    <property type="entry name" value="ACYL-COENZYME A THIOESTERASE MBLAC2"/>
    <property type="match status" value="1"/>
</dbReference>
<dbReference type="EMBL" id="CP033240">
    <property type="protein sequence ID" value="AZF80650.1"/>
    <property type="molecule type" value="Genomic_DNA"/>
</dbReference>
<evidence type="ECO:0000313" key="17">
    <source>
        <dbReference type="Proteomes" id="UP000076770"/>
    </source>
</evidence>
<dbReference type="Proteomes" id="UP000033106">
    <property type="component" value="Chromosome"/>
</dbReference>